<dbReference type="EMBL" id="JBHTMK010000018">
    <property type="protein sequence ID" value="MFD1366588.1"/>
    <property type="molecule type" value="Genomic_DNA"/>
</dbReference>
<protein>
    <submittedName>
        <fullName evidence="1">Uncharacterized protein</fullName>
    </submittedName>
</protein>
<evidence type="ECO:0000313" key="2">
    <source>
        <dbReference type="Proteomes" id="UP001597183"/>
    </source>
</evidence>
<proteinExistence type="predicted"/>
<evidence type="ECO:0000313" key="1">
    <source>
        <dbReference type="EMBL" id="MFD1366588.1"/>
    </source>
</evidence>
<sequence length="93" mass="10405">MRFMANSRPGPGVTPEQLRIFFKENAFSRPSWNLVQRRVVVQVAVKTGDVPGVVLFLDVDTHQEAADVVNDLDAVRKGLLTFDLDPIGEDLRL</sequence>
<name>A0ABW4A8E8_9ACTN</name>
<dbReference type="Proteomes" id="UP001597183">
    <property type="component" value="Unassembled WGS sequence"/>
</dbReference>
<comment type="caution">
    <text evidence="1">The sequence shown here is derived from an EMBL/GenBank/DDBJ whole genome shotgun (WGS) entry which is preliminary data.</text>
</comment>
<organism evidence="1 2">
    <name type="scientific">Actinoplanes sichuanensis</name>
    <dbReference type="NCBI Taxonomy" id="512349"/>
    <lineage>
        <taxon>Bacteria</taxon>
        <taxon>Bacillati</taxon>
        <taxon>Actinomycetota</taxon>
        <taxon>Actinomycetes</taxon>
        <taxon>Micromonosporales</taxon>
        <taxon>Micromonosporaceae</taxon>
        <taxon>Actinoplanes</taxon>
    </lineage>
</organism>
<accession>A0ABW4A8E8</accession>
<gene>
    <name evidence="1" type="ORF">ACFQ5G_14640</name>
</gene>
<dbReference type="RefSeq" id="WP_317793346.1">
    <property type="nucleotide sequence ID" value="NZ_AP028461.1"/>
</dbReference>
<reference evidence="2" key="1">
    <citation type="journal article" date="2019" name="Int. J. Syst. Evol. Microbiol.">
        <title>The Global Catalogue of Microorganisms (GCM) 10K type strain sequencing project: providing services to taxonomists for standard genome sequencing and annotation.</title>
        <authorList>
            <consortium name="The Broad Institute Genomics Platform"/>
            <consortium name="The Broad Institute Genome Sequencing Center for Infectious Disease"/>
            <person name="Wu L."/>
            <person name="Ma J."/>
        </authorList>
    </citation>
    <scope>NUCLEOTIDE SEQUENCE [LARGE SCALE GENOMIC DNA]</scope>
    <source>
        <strain evidence="2">CCM 7526</strain>
    </source>
</reference>
<keyword evidence="2" id="KW-1185">Reference proteome</keyword>